<feature type="compositionally biased region" description="Basic residues" evidence="2">
    <location>
        <begin position="1520"/>
        <end position="1529"/>
    </location>
</feature>
<feature type="compositionally biased region" description="Acidic residues" evidence="2">
    <location>
        <begin position="1400"/>
        <end position="1412"/>
    </location>
</feature>
<evidence type="ECO:0000256" key="1">
    <source>
        <dbReference type="SAM" id="Coils"/>
    </source>
</evidence>
<dbReference type="OMA" id="WHIAKDE"/>
<feature type="compositionally biased region" description="Basic and acidic residues" evidence="2">
    <location>
        <begin position="1744"/>
        <end position="1774"/>
    </location>
</feature>
<feature type="region of interest" description="Disordered" evidence="2">
    <location>
        <begin position="619"/>
        <end position="1020"/>
    </location>
</feature>
<proteinExistence type="predicted"/>
<dbReference type="SUPFAM" id="SSF53067">
    <property type="entry name" value="Actin-like ATPase domain"/>
    <property type="match status" value="2"/>
</dbReference>
<dbReference type="GeneID" id="22897576"/>
<keyword evidence="1" id="KW-0175">Coiled coil</keyword>
<feature type="compositionally biased region" description="Basic and acidic residues" evidence="2">
    <location>
        <begin position="1163"/>
        <end position="1175"/>
    </location>
</feature>
<gene>
    <name evidence="3" type="ORF">AOL_s00188g135</name>
</gene>
<feature type="compositionally biased region" description="Low complexity" evidence="2">
    <location>
        <begin position="1047"/>
        <end position="1056"/>
    </location>
</feature>
<evidence type="ECO:0000313" key="3">
    <source>
        <dbReference type="EMBL" id="EGX44467.1"/>
    </source>
</evidence>
<feature type="compositionally biased region" description="Gly residues" evidence="2">
    <location>
        <begin position="715"/>
        <end position="736"/>
    </location>
</feature>
<dbReference type="InParanoid" id="G1XQC3"/>
<evidence type="ECO:0000313" key="4">
    <source>
        <dbReference type="Proteomes" id="UP000008784"/>
    </source>
</evidence>
<feature type="compositionally biased region" description="Polar residues" evidence="2">
    <location>
        <begin position="622"/>
        <end position="631"/>
    </location>
</feature>
<keyword evidence="4" id="KW-1185">Reference proteome</keyword>
<feature type="compositionally biased region" description="Low complexity" evidence="2">
    <location>
        <begin position="1266"/>
        <end position="1276"/>
    </location>
</feature>
<feature type="coiled-coil region" evidence="1">
    <location>
        <begin position="2058"/>
        <end position="2106"/>
    </location>
</feature>
<feature type="compositionally biased region" description="Polar residues" evidence="2">
    <location>
        <begin position="962"/>
        <end position="984"/>
    </location>
</feature>
<feature type="compositionally biased region" description="Basic and acidic residues" evidence="2">
    <location>
        <begin position="1815"/>
        <end position="1833"/>
    </location>
</feature>
<name>G1XQC3_ARTOA</name>
<feature type="coiled-coil region" evidence="1">
    <location>
        <begin position="1965"/>
        <end position="2034"/>
    </location>
</feature>
<feature type="compositionally biased region" description="Basic and acidic residues" evidence="2">
    <location>
        <begin position="1854"/>
        <end position="1873"/>
    </location>
</feature>
<accession>G1XQC3</accession>
<feature type="compositionally biased region" description="Acidic residues" evidence="2">
    <location>
        <begin position="1781"/>
        <end position="1793"/>
    </location>
</feature>
<feature type="compositionally biased region" description="Basic and acidic residues" evidence="2">
    <location>
        <begin position="808"/>
        <end position="822"/>
    </location>
</feature>
<feature type="compositionally biased region" description="Gly residues" evidence="2">
    <location>
        <begin position="646"/>
        <end position="659"/>
    </location>
</feature>
<feature type="compositionally biased region" description="Polar residues" evidence="2">
    <location>
        <begin position="1498"/>
        <end position="1510"/>
    </location>
</feature>
<feature type="region of interest" description="Disordered" evidence="2">
    <location>
        <begin position="1043"/>
        <end position="1646"/>
    </location>
</feature>
<dbReference type="HOGENOM" id="CLU_229977_0_0_1"/>
<protein>
    <submittedName>
        <fullName evidence="3">Uncharacterized protein</fullName>
    </submittedName>
</protein>
<dbReference type="OrthoDB" id="5328813at2759"/>
<feature type="compositionally biased region" description="Polar residues" evidence="2">
    <location>
        <begin position="688"/>
        <end position="709"/>
    </location>
</feature>
<feature type="compositionally biased region" description="Polar residues" evidence="2">
    <location>
        <begin position="1235"/>
        <end position="1251"/>
    </location>
</feature>
<feature type="compositionally biased region" description="Low complexity" evidence="2">
    <location>
        <begin position="1879"/>
        <end position="1892"/>
    </location>
</feature>
<feature type="compositionally biased region" description="Basic and acidic residues" evidence="2">
    <location>
        <begin position="1463"/>
        <end position="1475"/>
    </location>
</feature>
<feature type="compositionally biased region" description="Polar residues" evidence="2">
    <location>
        <begin position="1899"/>
        <end position="1919"/>
    </location>
</feature>
<dbReference type="STRING" id="756982.G1XQC3"/>
<organism evidence="3 4">
    <name type="scientific">Arthrobotrys oligospora (strain ATCC 24927 / CBS 115.81 / DSM 1491)</name>
    <name type="common">Nematode-trapping fungus</name>
    <name type="synonym">Didymozoophaga oligospora</name>
    <dbReference type="NCBI Taxonomy" id="756982"/>
    <lineage>
        <taxon>Eukaryota</taxon>
        <taxon>Fungi</taxon>
        <taxon>Dikarya</taxon>
        <taxon>Ascomycota</taxon>
        <taxon>Pezizomycotina</taxon>
        <taxon>Orbiliomycetes</taxon>
        <taxon>Orbiliales</taxon>
        <taxon>Orbiliaceae</taxon>
        <taxon>Orbilia</taxon>
        <taxon>Orbilia oligospora</taxon>
    </lineage>
</organism>
<feature type="compositionally biased region" description="Low complexity" evidence="2">
    <location>
        <begin position="17"/>
        <end position="32"/>
    </location>
</feature>
<dbReference type="Gene3D" id="3.90.640.10">
    <property type="entry name" value="Actin, Chain A, domain 4"/>
    <property type="match status" value="1"/>
</dbReference>
<dbReference type="RefSeq" id="XP_011126685.1">
    <property type="nucleotide sequence ID" value="XM_011128383.1"/>
</dbReference>
<evidence type="ECO:0000256" key="2">
    <source>
        <dbReference type="SAM" id="MobiDB-lite"/>
    </source>
</evidence>
<feature type="compositionally biased region" description="Pro residues" evidence="2">
    <location>
        <begin position="895"/>
        <end position="906"/>
    </location>
</feature>
<dbReference type="CDD" id="cd10170">
    <property type="entry name" value="ASKHA_NBD_HSP70"/>
    <property type="match status" value="1"/>
</dbReference>
<feature type="compositionally biased region" description="Basic and acidic residues" evidence="2">
    <location>
        <begin position="1099"/>
        <end position="1110"/>
    </location>
</feature>
<feature type="region of interest" description="Disordered" evidence="2">
    <location>
        <begin position="1"/>
        <end position="34"/>
    </location>
</feature>
<feature type="compositionally biased region" description="Polar residues" evidence="2">
    <location>
        <begin position="1071"/>
        <end position="1082"/>
    </location>
</feature>
<comment type="caution">
    <text evidence="3">The sequence shown here is derived from an EMBL/GenBank/DDBJ whole genome shotgun (WGS) entry which is preliminary data.</text>
</comment>
<dbReference type="Gene3D" id="3.30.420.40">
    <property type="match status" value="2"/>
</dbReference>
<feature type="compositionally biased region" description="Polar residues" evidence="2">
    <location>
        <begin position="1539"/>
        <end position="1550"/>
    </location>
</feature>
<feature type="compositionally biased region" description="Pro residues" evidence="2">
    <location>
        <begin position="1057"/>
        <end position="1067"/>
    </location>
</feature>
<dbReference type="EMBL" id="ADOT01000280">
    <property type="protein sequence ID" value="EGX44467.1"/>
    <property type="molecule type" value="Genomic_DNA"/>
</dbReference>
<dbReference type="eggNOG" id="KOG0101">
    <property type="taxonomic scope" value="Eukaryota"/>
</dbReference>
<feature type="compositionally biased region" description="Basic and acidic residues" evidence="2">
    <location>
        <begin position="1689"/>
        <end position="1713"/>
    </location>
</feature>
<feature type="compositionally biased region" description="Low complexity" evidence="2">
    <location>
        <begin position="1586"/>
        <end position="1602"/>
    </location>
</feature>
<feature type="compositionally biased region" description="Basic residues" evidence="2">
    <location>
        <begin position="1377"/>
        <end position="1393"/>
    </location>
</feature>
<reference evidence="3 4" key="1">
    <citation type="journal article" date="2011" name="PLoS Pathog.">
        <title>Genomic and proteomic analyses of the fungus Arthrobotrys oligospora provide insights into nematode-trap formation.</title>
        <authorList>
            <person name="Yang J."/>
            <person name="Wang L."/>
            <person name="Ji X."/>
            <person name="Feng Y."/>
            <person name="Li X."/>
            <person name="Zou C."/>
            <person name="Xu J."/>
            <person name="Ren Y."/>
            <person name="Mi Q."/>
            <person name="Wu J."/>
            <person name="Liu S."/>
            <person name="Liu Y."/>
            <person name="Huang X."/>
            <person name="Wang H."/>
            <person name="Niu X."/>
            <person name="Li J."/>
            <person name="Liang L."/>
            <person name="Luo Y."/>
            <person name="Ji K."/>
            <person name="Zhou W."/>
            <person name="Yu Z."/>
            <person name="Li G."/>
            <person name="Liu Y."/>
            <person name="Li L."/>
            <person name="Qiao M."/>
            <person name="Feng L."/>
            <person name="Zhang K.-Q."/>
        </authorList>
    </citation>
    <scope>NUCLEOTIDE SEQUENCE [LARGE SCALE GENOMIC DNA]</scope>
    <source>
        <strain evidence="4">ATCC 24927 / CBS 115.81 / DSM 1491</strain>
    </source>
</reference>
<feature type="compositionally biased region" description="Acidic residues" evidence="2">
    <location>
        <begin position="1287"/>
        <end position="1299"/>
    </location>
</feature>
<feature type="compositionally biased region" description="Basic and acidic residues" evidence="2">
    <location>
        <begin position="1199"/>
        <end position="1210"/>
    </location>
</feature>
<dbReference type="PANTHER" id="PTHR14187:SF82">
    <property type="entry name" value="FAMILY CHAPERONE, PUTATIVE (AFU_ORTHOLOGUE AFUA_7G08575)-RELATED"/>
    <property type="match status" value="1"/>
</dbReference>
<feature type="compositionally biased region" description="Basic and acidic residues" evidence="2">
    <location>
        <begin position="913"/>
        <end position="961"/>
    </location>
</feature>
<dbReference type="PANTHER" id="PTHR14187">
    <property type="entry name" value="ALPHA KINASE/ELONGATION FACTOR 2 KINASE"/>
    <property type="match status" value="1"/>
</dbReference>
<feature type="region of interest" description="Disordered" evidence="2">
    <location>
        <begin position="1671"/>
        <end position="1939"/>
    </location>
</feature>
<feature type="compositionally biased region" description="Basic residues" evidence="2">
    <location>
        <begin position="1417"/>
        <end position="1431"/>
    </location>
</feature>
<dbReference type="Proteomes" id="UP000008784">
    <property type="component" value="Unassembled WGS sequence"/>
</dbReference>
<dbReference type="InterPro" id="IPR043129">
    <property type="entry name" value="ATPase_NBD"/>
</dbReference>
<sequence>MSDPSIVEEDGSRGMRSGSVAGASTGSAAAGAPQERQQDRLIVVVCVAAVYTSTPEDVEVIKTWPGGNGITSDKVPTEISYITPPGATSVQANKWGFQFKPEEERLRCIKLFLDRNQKLPHFVSPLETAAQLRKYNKNVVDAVSDYLTAIYKHTMDTLGRRYGDSFMASTKVEFVLTVPAVWSDAAKNATLQAAERAGMGNRHDLRLISEPEAAAVYTLKAIQPNHLKVGDNFIVCDAGGGTVDLISYKITQISPLRVEESAVGTGGLCGSAFLNYRFEDHVKSRVGTSVYNAMKPRTRMMGLKYWDEYVKRNFNDEDQELPVPFPGLVDNEEAGVEGGFLVLTREHVRDIFEPIIKEVVELVEGQVETIKRRGGAIAGIVLVGGFGQSNYLYNRLKSHFNAAPPPYSERPTNHSIVEVMQPVYAWTAVVRGAVLRGLEGSMVVSRRSRWHYGTSYATVFDEEKHPISDRYWSPLWERWMVSDRMQWHIAKDEKVSERKAVSFHYTRNFRPGQSLIVEDDLIACDMDVAPDSMKKGLINVCTLTTDLNAVPKSLFTRLTTSKGIEFDNLDFTLDMTIDSASLIFELKVDGVPGPCNPSLTLLKSSTVTSYSQEPFYGGAGWRQQQGTGYQQSAVPPSPSTYSPSYRGGGGGAAGGGPGGYDDYEPSSVGSSYYDPSAYGGGAPEYHYLSSSNQSQRASQPRSRNRSQSHTQREGSGVGGGGGSGGAGGSGVAGSGSGAVPLPPRASTIQSQHAQTHHRSHSFSSASANPRLNIHTQDPAAHVHTPRHGGAEDPWATPRPGRRSFTQRDASDRERETVREKSRQKGPPSGDFFPPGAAARLSEIIPAPTPPVPEYINKRERRSRRTTRTSQSSVKSPLYEDYVSYTGGESAFEEPIIPPPAPAPPSRPESVDPDELKRRDKEKRREAREARAKEQREKLAKQEEKNRQRAERKERKRAERENSFASETSTDPYSYQPQSAATSHYSAYGESPYGSYTTPVVDPYQTGSHGSQHGFPPPIPPAYPYIPSDAYAAPPVVGAEAPFGFSDPATTFVAPTYAPTPPPPPTLTPSPLQTIQREGSRVNSPLPRKTRTSSGSTELPRPRRGDSKGEEDYYAGSVKGSDYEGGTTGRKASKSRPSKLAAEYDSGRYSPRPPFKRRGSNVPSERDPSDIIERRGTPKLNIKAIEAPPPPPLTRHRRRRESDSYHSVRDDGDSEGSTAPIAIPGGDSRKPRRNKTLPTLDTSRAYSPSAQGSIRRPQKLLEKPGRRYSSNSSRPNSVADSYSRSPEELTEESESEESESESVSHTDSEDDEGTVLGTPEVVKTKQGIKPSQISVKKGSGRSSRKESRGSPLAITWGGEDIEEKQQRDKEDEEEAAAGKKKSKRTTTSKRKKHQLSVETRADDEDQPAEEVEEAEKPRKPRKAKKSKSKSKKEKTPEPINESAITEESEAPNDSQAVVSDTEEEGKKAESESEHSIKILSPSSSDHSPKTRKSKRAQERSASPNPLLNIPTSVSRPPSSHGSRRRRRSSKKSATPPPQSPTSLSHSEPSIKNNSDSSEESDSSSNKTDAENEVAQNSQALPIAIPGSAPRSRASTPSARSPATKKTTPLLRASTPVNLPKLPTPTGSISGSLRLAGAPRRPLKRSPISGISRALSPLAAAAATTALAGTEIEAALEKSREEASGTSEEEDKAKAGEKSASESDTEGSDKGEDKPPSPTEEGVEKAEESTLEVFELVDPETPVAGKGEKSSSEESSSEDEHYKSASEIDTEDKKLPEGLPAADQEEAEAAPEEQAETTRSATKPESVDSSSEEESDKEGTAKKEKPTSAAHKDDPLAFGDEKEESSEESSSGSEGSHSDSEDSSKSSKDLPDTKSAKSSRRNSVASRASRASSNMKRKDPTSPTGSSIRRGSIPETTTRGASSDADKDEDIVSPVTASRDLDGDISMLDNLQDMAENIVAQLSGGAKEDFEDMLKKYKRDVEILRSACDDAIKERDKLSKRLDKADRAYERKDNDLKDAKKAYDDLSRRVDDLRGQHDMDVKRAISVRDKDWDKTWTEKNKHLIKDLEQARSQRHSLEKIIAEKDELVSELEEQIQRLKHDISMSTRTEAQKTDDLFNQEIGDLWRNMQQWVFLNFKGKINFDGLPESVQLTLSTVTNGNPKLILSKKIFVISALISKYLLDHVFNAYMYGMTQETNDGLAALEQYLASLSDAPSYDAAINRWRAQTLTMIRKHSMPTLGNAPLASATKLSTTEAFLTTSLEDLLLHLSTALAPLGLSTASEPREKLRSILETAAGIAVDLRVQRARFAVSPVNLLGEEFNAETMDDLDGHEDEDSNGRKVACVVWPAVWKSGDENGENTHLRNLIYKAQVFLVD</sequence>